<evidence type="ECO:0000259" key="1">
    <source>
        <dbReference type="Pfam" id="PF21818"/>
    </source>
</evidence>
<evidence type="ECO:0000313" key="2">
    <source>
        <dbReference type="EMBL" id="NYR16108.1"/>
    </source>
</evidence>
<name>A0A7L4PB00_9CREN</name>
<feature type="domain" description="DUF6884" evidence="1">
    <location>
        <begin position="7"/>
        <end position="116"/>
    </location>
</feature>
<dbReference type="Proteomes" id="UP000554766">
    <property type="component" value="Unassembled WGS sequence"/>
</dbReference>
<proteinExistence type="predicted"/>
<comment type="caution">
    <text evidence="2">The sequence shown here is derived from an EMBL/GenBank/DDBJ whole genome shotgun (WGS) entry which is preliminary data.</text>
</comment>
<dbReference type="RefSeq" id="WP_011901692.1">
    <property type="nucleotide sequence ID" value="NZ_JAAVJF010000004.1"/>
</dbReference>
<dbReference type="AlphaFoldDB" id="A0A7L4PB00"/>
<dbReference type="GeneID" id="5056144"/>
<accession>A0A7L4PB00</accession>
<organism evidence="2 3">
    <name type="scientific">Pyrobaculum arsenaticum</name>
    <dbReference type="NCBI Taxonomy" id="121277"/>
    <lineage>
        <taxon>Archaea</taxon>
        <taxon>Thermoproteota</taxon>
        <taxon>Thermoprotei</taxon>
        <taxon>Thermoproteales</taxon>
        <taxon>Thermoproteaceae</taxon>
        <taxon>Pyrobaculum</taxon>
    </lineage>
</organism>
<dbReference type="EMBL" id="JAAVJF010000004">
    <property type="protein sequence ID" value="NYR16108.1"/>
    <property type="molecule type" value="Genomic_DNA"/>
</dbReference>
<reference evidence="2 3" key="1">
    <citation type="journal article" date="2020" name="Nat. Commun.">
        <title>The structures of two archaeal type IV pili illuminate evolutionary relationships.</title>
        <authorList>
            <person name="Wang F."/>
            <person name="Baquero D.P."/>
            <person name="Su Z."/>
            <person name="Beltran L.C."/>
            <person name="Prangishvili D."/>
            <person name="Krupovic M."/>
            <person name="Egelman E.H."/>
        </authorList>
    </citation>
    <scope>NUCLEOTIDE SEQUENCE [LARGE SCALE GENOMIC DNA]</scope>
    <source>
        <strain evidence="2 3">2GA</strain>
    </source>
</reference>
<gene>
    <name evidence="2" type="ORF">HC235_09240</name>
</gene>
<evidence type="ECO:0000313" key="3">
    <source>
        <dbReference type="Proteomes" id="UP000554766"/>
    </source>
</evidence>
<dbReference type="Pfam" id="PF21818">
    <property type="entry name" value="DUF6884"/>
    <property type="match status" value="1"/>
</dbReference>
<keyword evidence="3" id="KW-1185">Reference proteome</keyword>
<dbReference type="OMA" id="LAPYRAC"/>
<protein>
    <recommendedName>
        <fullName evidence="1">DUF6884 domain-containing protein</fullName>
    </recommendedName>
</protein>
<dbReference type="InterPro" id="IPR049251">
    <property type="entry name" value="DUF6884"/>
</dbReference>
<sequence length="158" mass="17695">MISVVTNCTAEKLPTPSLARELYRGPSVRRIAKVVDEARATGIPVAFYIISARYGLVEEHQVLEPYDETLSGRSDAEIKKWAREVGLLDAFKRLAETSTVFLVVSRPYFKAVEEVACEYDVYVLAPYRACGRWVKTGNFNKHIVLRNLLLSLSGISKG</sequence>